<dbReference type="SUPFAM" id="SSF55166">
    <property type="entry name" value="Hedgehog/DD-peptidase"/>
    <property type="match status" value="1"/>
</dbReference>
<feature type="signal peptide" evidence="11">
    <location>
        <begin position="1"/>
        <end position="20"/>
    </location>
</feature>
<evidence type="ECO:0000256" key="11">
    <source>
        <dbReference type="SAM" id="SignalP"/>
    </source>
</evidence>
<accession>A0ABW6DIJ1</accession>
<gene>
    <name evidence="12" type="ORF">SKC37_07485</name>
</gene>
<dbReference type="InterPro" id="IPR000755">
    <property type="entry name" value="A_A_dipeptidase"/>
</dbReference>
<keyword evidence="5 9" id="KW-0862">Zinc</keyword>
<evidence type="ECO:0000256" key="1">
    <source>
        <dbReference type="ARBA" id="ARBA00001362"/>
    </source>
</evidence>
<organism evidence="12 13">
    <name type="scientific">Aquirufa esocilacus</name>
    <dbReference type="NCBI Taxonomy" id="3096513"/>
    <lineage>
        <taxon>Bacteria</taxon>
        <taxon>Pseudomonadati</taxon>
        <taxon>Bacteroidota</taxon>
        <taxon>Cytophagia</taxon>
        <taxon>Cytophagales</taxon>
        <taxon>Flectobacillaceae</taxon>
        <taxon>Aquirufa</taxon>
    </lineage>
</organism>
<keyword evidence="2 9" id="KW-0645">Protease</keyword>
<dbReference type="Pfam" id="PF01427">
    <property type="entry name" value="Peptidase_M15"/>
    <property type="match status" value="1"/>
</dbReference>
<evidence type="ECO:0000256" key="9">
    <source>
        <dbReference type="HAMAP-Rule" id="MF_01924"/>
    </source>
</evidence>
<evidence type="ECO:0000313" key="13">
    <source>
        <dbReference type="Proteomes" id="UP001598019"/>
    </source>
</evidence>
<evidence type="ECO:0000256" key="3">
    <source>
        <dbReference type="ARBA" id="ARBA00022723"/>
    </source>
</evidence>
<comment type="similarity">
    <text evidence="9 10">Belongs to the peptidase M15D family.</text>
</comment>
<keyword evidence="3 9" id="KW-0479">Metal-binding</keyword>
<evidence type="ECO:0000256" key="8">
    <source>
        <dbReference type="ARBA" id="ARBA00023316"/>
    </source>
</evidence>
<keyword evidence="6 9" id="KW-0224">Dipeptidase</keyword>
<evidence type="ECO:0000256" key="7">
    <source>
        <dbReference type="ARBA" id="ARBA00023049"/>
    </source>
</evidence>
<evidence type="ECO:0000256" key="2">
    <source>
        <dbReference type="ARBA" id="ARBA00022670"/>
    </source>
</evidence>
<feature type="binding site" evidence="9">
    <location>
        <position position="210"/>
    </location>
    <ligand>
        <name>Zn(2+)</name>
        <dbReference type="ChEBI" id="CHEBI:29105"/>
        <note>catalytic</note>
    </ligand>
</feature>
<evidence type="ECO:0000256" key="4">
    <source>
        <dbReference type="ARBA" id="ARBA00022801"/>
    </source>
</evidence>
<feature type="active site" description="Proton donor/acceptor" evidence="9">
    <location>
        <position position="207"/>
    </location>
</feature>
<comment type="catalytic activity">
    <reaction evidence="1 9 10">
        <text>D-alanyl-D-alanine + H2O = 2 D-alanine</text>
        <dbReference type="Rhea" id="RHEA:20661"/>
        <dbReference type="ChEBI" id="CHEBI:15377"/>
        <dbReference type="ChEBI" id="CHEBI:57416"/>
        <dbReference type="ChEBI" id="CHEBI:57822"/>
        <dbReference type="EC" id="3.4.13.22"/>
    </reaction>
</comment>
<feature type="binding site" evidence="9">
    <location>
        <position position="136"/>
    </location>
    <ligand>
        <name>Zn(2+)</name>
        <dbReference type="ChEBI" id="CHEBI:29105"/>
        <note>catalytic</note>
    </ligand>
</feature>
<keyword evidence="13" id="KW-1185">Reference proteome</keyword>
<keyword evidence="8 10" id="KW-0961">Cell wall biogenesis/degradation</keyword>
<dbReference type="RefSeq" id="WP_377980878.1">
    <property type="nucleotide sequence ID" value="NZ_JBBKXX010000002.1"/>
</dbReference>
<dbReference type="EC" id="3.4.13.22" evidence="9 10"/>
<comment type="cofactor">
    <cofactor evidence="9">
        <name>Zn(2+)</name>
        <dbReference type="ChEBI" id="CHEBI:29105"/>
    </cofactor>
    <text evidence="9">Binds 1 zinc ion per subunit.</text>
</comment>
<feature type="site" description="Transition state stabilizer" evidence="9">
    <location>
        <position position="103"/>
    </location>
</feature>
<evidence type="ECO:0000313" key="12">
    <source>
        <dbReference type="EMBL" id="MFD3408493.1"/>
    </source>
</evidence>
<keyword evidence="11" id="KW-0732">Signal</keyword>
<comment type="function">
    <text evidence="9 10">Catalyzes hydrolysis of the D-alanyl-D-alanine dipeptide.</text>
</comment>
<name>A0ABW6DIJ1_9BACT</name>
<keyword evidence="4 9" id="KW-0378">Hydrolase</keyword>
<dbReference type="PANTHER" id="PTHR43126">
    <property type="entry name" value="D-ALANYL-D-ALANINE DIPEPTIDASE"/>
    <property type="match status" value="1"/>
</dbReference>
<protein>
    <recommendedName>
        <fullName evidence="9 10">D-alanyl-D-alanine dipeptidase</fullName>
        <shortName evidence="9 10">D-Ala-D-Ala dipeptidase</shortName>
        <ecNumber evidence="9 10">3.4.13.22</ecNumber>
    </recommendedName>
</protein>
<dbReference type="Gene3D" id="3.30.1380.10">
    <property type="match status" value="1"/>
</dbReference>
<feature type="binding site" evidence="9">
    <location>
        <position position="143"/>
    </location>
    <ligand>
        <name>Zn(2+)</name>
        <dbReference type="ChEBI" id="CHEBI:29105"/>
        <note>catalytic</note>
    </ligand>
</feature>
<sequence>MKRLFAKAGIILLLSLSLKAQKTTCAAELSMQKQGLLEVTSQVPGVLVELKYATADNFMKKDVYGCLTHAYLQKETVAKLKKAQENLEKAHPGYHLLIYDAARPLSKQWDLWNTLTEYTPAKRRIYVADPREHSIHNYGSAIDLTVADEKGRPLEMGTKYDFFGEMAYPKEEARLLKAGKLSQKAIDNRLILRRAMTQAGFTSIEYEWWHFNAFSRKTAKQMFQVVP</sequence>
<dbReference type="HAMAP" id="MF_01924">
    <property type="entry name" value="A_A_dipeptidase"/>
    <property type="match status" value="1"/>
</dbReference>
<dbReference type="InterPro" id="IPR009045">
    <property type="entry name" value="Zn_M74/Hedgehog-like"/>
</dbReference>
<feature type="chain" id="PRO_5045891204" description="D-alanyl-D-alanine dipeptidase" evidence="11">
    <location>
        <begin position="21"/>
        <end position="227"/>
    </location>
</feature>
<evidence type="ECO:0000256" key="10">
    <source>
        <dbReference type="PIRNR" id="PIRNR026671"/>
    </source>
</evidence>
<reference evidence="12 13" key="1">
    <citation type="submission" date="2024-03" db="EMBL/GenBank/DDBJ databases">
        <title>Aquirufa genome sequencing.</title>
        <authorList>
            <person name="Pitt A."/>
            <person name="Hahn M.W."/>
        </authorList>
    </citation>
    <scope>NUCLEOTIDE SEQUENCE [LARGE SCALE GENOMIC DNA]</scope>
    <source>
        <strain evidence="12 13">HETE-83D</strain>
    </source>
</reference>
<evidence type="ECO:0000256" key="5">
    <source>
        <dbReference type="ARBA" id="ARBA00022833"/>
    </source>
</evidence>
<keyword evidence="7 9" id="KW-0482">Metalloprotease</keyword>
<dbReference type="PIRSF" id="PIRSF026671">
    <property type="entry name" value="AA_dipeptidase"/>
    <property type="match status" value="1"/>
</dbReference>
<dbReference type="CDD" id="cd14840">
    <property type="entry name" value="D-Ala-D-Ala_dipeptidase_Aad"/>
    <property type="match status" value="1"/>
</dbReference>
<comment type="caution">
    <text evidence="12">The sequence shown here is derived from an EMBL/GenBank/DDBJ whole genome shotgun (WGS) entry which is preliminary data.</text>
</comment>
<dbReference type="Proteomes" id="UP001598019">
    <property type="component" value="Unassembled WGS sequence"/>
</dbReference>
<dbReference type="EMBL" id="JBBKXX010000002">
    <property type="protein sequence ID" value="MFD3408493.1"/>
    <property type="molecule type" value="Genomic_DNA"/>
</dbReference>
<evidence type="ECO:0000256" key="6">
    <source>
        <dbReference type="ARBA" id="ARBA00022997"/>
    </source>
</evidence>
<dbReference type="PANTHER" id="PTHR43126:SF2">
    <property type="entry name" value="D-ALANYL-D-ALANINE DIPEPTIDASE"/>
    <property type="match status" value="1"/>
</dbReference>
<proteinExistence type="inferred from homology"/>